<dbReference type="EMBL" id="BGZO01000159">
    <property type="protein sequence ID" value="GBR77254.1"/>
    <property type="molecule type" value="Genomic_DNA"/>
</dbReference>
<proteinExistence type="predicted"/>
<evidence type="ECO:0000313" key="2">
    <source>
        <dbReference type="Proteomes" id="UP000275925"/>
    </source>
</evidence>
<organism evidence="1 2">
    <name type="scientific">Candidatus Termititenax persephonae</name>
    <dbReference type="NCBI Taxonomy" id="2218525"/>
    <lineage>
        <taxon>Bacteria</taxon>
        <taxon>Bacillati</taxon>
        <taxon>Candidatus Margulisiibacteriota</taxon>
        <taxon>Candidatus Termititenacia</taxon>
        <taxon>Candidatus Termititenacales</taxon>
        <taxon>Candidatus Termititenacaceae</taxon>
        <taxon>Candidatus Termititenax</taxon>
    </lineage>
</organism>
<name>A0A388TKC4_9BACT</name>
<gene>
    <name evidence="1" type="ORF">NO2_1665</name>
</gene>
<reference evidence="1 2" key="1">
    <citation type="journal article" date="2019" name="ISME J.">
        <title>Genome analyses of uncultured TG2/ZB3 bacteria in 'Margulisbacteria' specifically attached to ectosymbiotic spirochetes of protists in the termite gut.</title>
        <authorList>
            <person name="Utami Y.D."/>
            <person name="Kuwahara H."/>
            <person name="Igai K."/>
            <person name="Murakami T."/>
            <person name="Sugaya K."/>
            <person name="Morikawa T."/>
            <person name="Nagura Y."/>
            <person name="Yuki M."/>
            <person name="Deevong P."/>
            <person name="Inoue T."/>
            <person name="Kihara K."/>
            <person name="Lo N."/>
            <person name="Yamada A."/>
            <person name="Ohkuma M."/>
            <person name="Hongoh Y."/>
        </authorList>
    </citation>
    <scope>NUCLEOTIDE SEQUENCE [LARGE SCALE GENOMIC DNA]</scope>
    <source>
        <strain evidence="1">NkOx7-02</strain>
    </source>
</reference>
<feature type="non-terminal residue" evidence="1">
    <location>
        <position position="1"/>
    </location>
</feature>
<protein>
    <submittedName>
        <fullName evidence="1">Uncharacterized protein</fullName>
    </submittedName>
</protein>
<evidence type="ECO:0000313" key="1">
    <source>
        <dbReference type="EMBL" id="GBR77254.1"/>
    </source>
</evidence>
<accession>A0A388TKC4</accession>
<comment type="caution">
    <text evidence="1">The sequence shown here is derived from an EMBL/GenBank/DDBJ whole genome shotgun (WGS) entry which is preliminary data.</text>
</comment>
<keyword evidence="2" id="KW-1185">Reference proteome</keyword>
<sequence>QLSKDRLLRLRNLDGHIIACTLQDGPAGSKIILSLSQTPLYYFQPAPVAAKEQTYQWFTANHAGQRQEELLGILPLHDSKLSRIFLVGTDPGVFDFADDSIVSTRELVALLKPPKPRKHLFGWLRKKN</sequence>
<dbReference type="AlphaFoldDB" id="A0A388TKC4"/>
<dbReference type="Proteomes" id="UP000275925">
    <property type="component" value="Unassembled WGS sequence"/>
</dbReference>